<dbReference type="EMBL" id="DVJQ01000043">
    <property type="protein sequence ID" value="HIS74379.1"/>
    <property type="molecule type" value="Genomic_DNA"/>
</dbReference>
<evidence type="ECO:0000313" key="12">
    <source>
        <dbReference type="Proteomes" id="UP000886865"/>
    </source>
</evidence>
<feature type="binding site" evidence="9">
    <location>
        <begin position="16"/>
        <end position="17"/>
    </location>
    <ligand>
        <name>ATP</name>
        <dbReference type="ChEBI" id="CHEBI:30616"/>
    </ligand>
</feature>
<comment type="pathway">
    <text evidence="9">Cofactor biosynthesis; coenzyme A biosynthesis; CoA from (R)-pantothenate: step 4/5.</text>
</comment>
<feature type="binding site" evidence="9">
    <location>
        <position position="105"/>
    </location>
    <ligand>
        <name>ATP</name>
        <dbReference type="ChEBI" id="CHEBI:30616"/>
    </ligand>
</feature>
<keyword evidence="3 9" id="KW-0548">Nucleotidyltransferase</keyword>
<evidence type="ECO:0000256" key="5">
    <source>
        <dbReference type="ARBA" id="ARBA00022840"/>
    </source>
</evidence>
<reference evidence="11" key="2">
    <citation type="journal article" date="2021" name="PeerJ">
        <title>Extensive microbial diversity within the chicken gut microbiome revealed by metagenomics and culture.</title>
        <authorList>
            <person name="Gilroy R."/>
            <person name="Ravi A."/>
            <person name="Getino M."/>
            <person name="Pursley I."/>
            <person name="Horton D.L."/>
            <person name="Alikhan N.F."/>
            <person name="Baker D."/>
            <person name="Gharbi K."/>
            <person name="Hall N."/>
            <person name="Watson M."/>
            <person name="Adriaenssens E.M."/>
            <person name="Foster-Nyarko E."/>
            <person name="Jarju S."/>
            <person name="Secka A."/>
            <person name="Antonio M."/>
            <person name="Oren A."/>
            <person name="Chaudhuri R.R."/>
            <person name="La Ragione R."/>
            <person name="Hildebrand F."/>
            <person name="Pallen M.J."/>
        </authorList>
    </citation>
    <scope>NUCLEOTIDE SEQUENCE</scope>
    <source>
        <strain evidence="11">CHK152-2871</strain>
    </source>
</reference>
<dbReference type="SUPFAM" id="SSF52374">
    <property type="entry name" value="Nucleotidylyl transferase"/>
    <property type="match status" value="1"/>
</dbReference>
<keyword evidence="1 9" id="KW-0963">Cytoplasm</keyword>
<evidence type="ECO:0000259" key="10">
    <source>
        <dbReference type="Pfam" id="PF01467"/>
    </source>
</evidence>
<gene>
    <name evidence="9 11" type="primary">coaD</name>
    <name evidence="11" type="ORF">IAA86_05110</name>
</gene>
<comment type="subunit">
    <text evidence="9">Homohexamer.</text>
</comment>
<dbReference type="InterPro" id="IPR014729">
    <property type="entry name" value="Rossmann-like_a/b/a_fold"/>
</dbReference>
<dbReference type="Gene3D" id="3.40.50.620">
    <property type="entry name" value="HUPs"/>
    <property type="match status" value="1"/>
</dbReference>
<evidence type="ECO:0000256" key="1">
    <source>
        <dbReference type="ARBA" id="ARBA00022490"/>
    </source>
</evidence>
<feature type="binding site" evidence="9">
    <location>
        <position position="80"/>
    </location>
    <ligand>
        <name>substrate</name>
    </ligand>
</feature>
<feature type="domain" description="Cytidyltransferase-like" evidence="10">
    <location>
        <begin position="12"/>
        <end position="140"/>
    </location>
</feature>
<feature type="binding site" evidence="9">
    <location>
        <position position="48"/>
    </location>
    <ligand>
        <name>substrate</name>
    </ligand>
</feature>
<comment type="function">
    <text evidence="9">Reversibly transfers an adenylyl group from ATP to 4'-phosphopantetheine, yielding dephospho-CoA (dPCoA) and pyrophosphate.</text>
</comment>
<protein>
    <recommendedName>
        <fullName evidence="9">Phosphopantetheine adenylyltransferase</fullName>
        <ecNumber evidence="9">2.7.7.3</ecNumber>
    </recommendedName>
    <alternativeName>
        <fullName evidence="9">Dephospho-CoA pyrophosphorylase</fullName>
    </alternativeName>
    <alternativeName>
        <fullName evidence="9">Pantetheine-phosphate adenylyltransferase</fullName>
        <shortName evidence="9">PPAT</shortName>
    </alternativeName>
</protein>
<dbReference type="PANTHER" id="PTHR21342:SF1">
    <property type="entry name" value="PHOSPHOPANTETHEINE ADENYLYLTRANSFERASE"/>
    <property type="match status" value="1"/>
</dbReference>
<keyword evidence="4 9" id="KW-0547">Nucleotide-binding</keyword>
<proteinExistence type="inferred from homology"/>
<evidence type="ECO:0000256" key="7">
    <source>
        <dbReference type="ARBA" id="ARBA00022993"/>
    </source>
</evidence>
<dbReference type="PRINTS" id="PR01020">
    <property type="entry name" value="LPSBIOSNTHSS"/>
</dbReference>
<keyword evidence="2 9" id="KW-0808">Transferase</keyword>
<comment type="subcellular location">
    <subcellularLocation>
        <location evidence="9">Cytoplasm</location>
    </subcellularLocation>
</comment>
<dbReference type="Pfam" id="PF01467">
    <property type="entry name" value="CTP_transf_like"/>
    <property type="match status" value="1"/>
</dbReference>
<dbReference type="GO" id="GO:0005524">
    <property type="term" value="F:ATP binding"/>
    <property type="evidence" value="ECO:0007669"/>
    <property type="project" value="UniProtKB-KW"/>
</dbReference>
<dbReference type="GO" id="GO:0015937">
    <property type="term" value="P:coenzyme A biosynthetic process"/>
    <property type="evidence" value="ECO:0007669"/>
    <property type="project" value="UniProtKB-UniRule"/>
</dbReference>
<dbReference type="HAMAP" id="MF_00151">
    <property type="entry name" value="PPAT_bact"/>
    <property type="match status" value="1"/>
</dbReference>
<evidence type="ECO:0000313" key="11">
    <source>
        <dbReference type="EMBL" id="HIS74379.1"/>
    </source>
</evidence>
<name>A0A9D1JXE1_9BACT</name>
<evidence type="ECO:0000256" key="6">
    <source>
        <dbReference type="ARBA" id="ARBA00022842"/>
    </source>
</evidence>
<comment type="catalytic activity">
    <reaction evidence="8 9">
        <text>(R)-4'-phosphopantetheine + ATP + H(+) = 3'-dephospho-CoA + diphosphate</text>
        <dbReference type="Rhea" id="RHEA:19801"/>
        <dbReference type="ChEBI" id="CHEBI:15378"/>
        <dbReference type="ChEBI" id="CHEBI:30616"/>
        <dbReference type="ChEBI" id="CHEBI:33019"/>
        <dbReference type="ChEBI" id="CHEBI:57328"/>
        <dbReference type="ChEBI" id="CHEBI:61723"/>
        <dbReference type="EC" id="2.7.7.3"/>
    </reaction>
</comment>
<comment type="similarity">
    <text evidence="9">Belongs to the bacterial CoaD family.</text>
</comment>
<evidence type="ECO:0000256" key="8">
    <source>
        <dbReference type="ARBA" id="ARBA00029346"/>
    </source>
</evidence>
<dbReference type="PANTHER" id="PTHR21342">
    <property type="entry name" value="PHOSPHOPANTETHEINE ADENYLYLTRANSFERASE"/>
    <property type="match status" value="1"/>
</dbReference>
<feature type="binding site" evidence="9">
    <location>
        <position position="16"/>
    </location>
    <ligand>
        <name>substrate</name>
    </ligand>
</feature>
<evidence type="ECO:0000256" key="3">
    <source>
        <dbReference type="ARBA" id="ARBA00022695"/>
    </source>
</evidence>
<dbReference type="EC" id="2.7.7.3" evidence="9"/>
<dbReference type="Proteomes" id="UP000886865">
    <property type="component" value="Unassembled WGS sequence"/>
</dbReference>
<evidence type="ECO:0000256" key="9">
    <source>
        <dbReference type="HAMAP-Rule" id="MF_00151"/>
    </source>
</evidence>
<evidence type="ECO:0000256" key="2">
    <source>
        <dbReference type="ARBA" id="ARBA00022679"/>
    </source>
</evidence>
<feature type="binding site" evidence="9">
    <location>
        <begin position="130"/>
        <end position="136"/>
    </location>
    <ligand>
        <name>ATP</name>
        <dbReference type="ChEBI" id="CHEBI:30616"/>
    </ligand>
</feature>
<dbReference type="NCBIfam" id="TIGR00125">
    <property type="entry name" value="cyt_tran_rel"/>
    <property type="match status" value="1"/>
</dbReference>
<evidence type="ECO:0000256" key="4">
    <source>
        <dbReference type="ARBA" id="ARBA00022741"/>
    </source>
</evidence>
<feature type="binding site" evidence="9">
    <location>
        <position position="24"/>
    </location>
    <ligand>
        <name>ATP</name>
        <dbReference type="ChEBI" id="CHEBI:30616"/>
    </ligand>
</feature>
<keyword evidence="7 9" id="KW-0173">Coenzyme A biosynthesis</keyword>
<dbReference type="InterPro" id="IPR001980">
    <property type="entry name" value="PPAT"/>
</dbReference>
<organism evidence="11 12">
    <name type="scientific">Candidatus Galligastranaerophilus intestinavium</name>
    <dbReference type="NCBI Taxonomy" id="2840836"/>
    <lineage>
        <taxon>Bacteria</taxon>
        <taxon>Candidatus Galligastranaerophilus</taxon>
    </lineage>
</organism>
<dbReference type="AlphaFoldDB" id="A0A9D1JXE1"/>
<keyword evidence="5 9" id="KW-0067">ATP-binding</keyword>
<accession>A0A9D1JXE1</accession>
<keyword evidence="6 9" id="KW-0460">Magnesium</keyword>
<dbReference type="GO" id="GO:0004595">
    <property type="term" value="F:pantetheine-phosphate adenylyltransferase activity"/>
    <property type="evidence" value="ECO:0007669"/>
    <property type="project" value="UniProtKB-UniRule"/>
</dbReference>
<dbReference type="GO" id="GO:0005737">
    <property type="term" value="C:cytoplasm"/>
    <property type="evidence" value="ECO:0007669"/>
    <property type="project" value="UniProtKB-SubCell"/>
</dbReference>
<sequence>MRNNTQNQRTAIYPGSFDPITKGHLDVLERASKMFDRVIIAVLKNSSKKSFLPVEDRVKLIKESTKELTNVEVDSFEGLTIEYAQSKGAHFLIRGLRAVSDFEYELQLCQTNSAIAPDIDTVFLTTKPKYNFISSSIVKELSYFGTDVSKFVPKSVVEYLQKQKKGN</sequence>
<feature type="binding site" evidence="9">
    <location>
        <position position="94"/>
    </location>
    <ligand>
        <name>substrate</name>
    </ligand>
</feature>
<comment type="caution">
    <text evidence="11">The sequence shown here is derived from an EMBL/GenBank/DDBJ whole genome shotgun (WGS) entry which is preliminary data.</text>
</comment>
<reference evidence="11" key="1">
    <citation type="submission" date="2020-10" db="EMBL/GenBank/DDBJ databases">
        <authorList>
            <person name="Gilroy R."/>
        </authorList>
    </citation>
    <scope>NUCLEOTIDE SEQUENCE</scope>
    <source>
        <strain evidence="11">CHK152-2871</strain>
    </source>
</reference>
<dbReference type="InterPro" id="IPR004821">
    <property type="entry name" value="Cyt_trans-like"/>
</dbReference>
<dbReference type="CDD" id="cd02163">
    <property type="entry name" value="PPAT"/>
    <property type="match status" value="1"/>
</dbReference>
<comment type="cofactor">
    <cofactor evidence="9">
        <name>Mg(2+)</name>
        <dbReference type="ChEBI" id="CHEBI:18420"/>
    </cofactor>
</comment>
<feature type="binding site" evidence="9">
    <location>
        <begin position="95"/>
        <end position="97"/>
    </location>
    <ligand>
        <name>ATP</name>
        <dbReference type="ChEBI" id="CHEBI:30616"/>
    </ligand>
</feature>
<feature type="site" description="Transition state stabilizer" evidence="9">
    <location>
        <position position="24"/>
    </location>
</feature>
<dbReference type="NCBIfam" id="TIGR01510">
    <property type="entry name" value="coaD_prev_kdtB"/>
    <property type="match status" value="1"/>
</dbReference>